<evidence type="ECO:0000313" key="2">
    <source>
        <dbReference type="Proteomes" id="UP000027037"/>
    </source>
</evidence>
<comment type="caution">
    <text evidence="1">The sequence shown here is derived from an EMBL/GenBank/DDBJ whole genome shotgun (WGS) entry which is preliminary data.</text>
</comment>
<sequence>MGQQAVDIFTAKIRRQVIGAFDAFQNRRNFLPTKIQVFKRGKSGIGESLTRLRIGSSGSLLDIFGERIIVLRLLFDRGRLARTGAEQQKC</sequence>
<protein>
    <submittedName>
        <fullName evidence="1">Uncharacterized protein</fullName>
    </submittedName>
</protein>
<keyword evidence="2" id="KW-1185">Reference proteome</keyword>
<dbReference type="AlphaFoldDB" id="A0A062UMF1"/>
<reference evidence="1 2" key="1">
    <citation type="journal article" date="2014" name="Antonie Van Leeuwenhoek">
        <title>Hyphomonas beringensis sp. nov. and Hyphomonas chukchiensis sp. nov., isolated from surface seawater of the Bering Sea and Chukchi Sea.</title>
        <authorList>
            <person name="Li C."/>
            <person name="Lai Q."/>
            <person name="Li G."/>
            <person name="Dong C."/>
            <person name="Wang J."/>
            <person name="Liao Y."/>
            <person name="Shao Z."/>
        </authorList>
    </citation>
    <scope>NUCLEOTIDE SEQUENCE [LARGE SCALE GENOMIC DNA]</scope>
    <source>
        <strain evidence="1 2">25B14_1</strain>
    </source>
</reference>
<name>A0A062UMF1_9PROT</name>
<organism evidence="1 2">
    <name type="scientific">Hyphomonas beringensis</name>
    <dbReference type="NCBI Taxonomy" id="1280946"/>
    <lineage>
        <taxon>Bacteria</taxon>
        <taxon>Pseudomonadati</taxon>
        <taxon>Pseudomonadota</taxon>
        <taxon>Alphaproteobacteria</taxon>
        <taxon>Hyphomonadales</taxon>
        <taxon>Hyphomonadaceae</taxon>
        <taxon>Hyphomonas</taxon>
    </lineage>
</organism>
<dbReference type="STRING" id="1280946.HY29_00750"/>
<accession>A0A062UMF1</accession>
<proteinExistence type="predicted"/>
<gene>
    <name evidence="1" type="ORF">HY29_00750</name>
</gene>
<dbReference type="Proteomes" id="UP000027037">
    <property type="component" value="Unassembled WGS sequence"/>
</dbReference>
<evidence type="ECO:0000313" key="1">
    <source>
        <dbReference type="EMBL" id="KCZ57285.1"/>
    </source>
</evidence>
<dbReference type="EMBL" id="AWFF01000001">
    <property type="protein sequence ID" value="KCZ57285.1"/>
    <property type="molecule type" value="Genomic_DNA"/>
</dbReference>